<organism evidence="2">
    <name type="scientific">Siphoviridae sp. ctkL634</name>
    <dbReference type="NCBI Taxonomy" id="2826442"/>
    <lineage>
        <taxon>Viruses</taxon>
        <taxon>Duplodnaviria</taxon>
        <taxon>Heunggongvirae</taxon>
        <taxon>Uroviricota</taxon>
        <taxon>Caudoviricetes</taxon>
    </lineage>
</organism>
<dbReference type="EMBL" id="BK014911">
    <property type="protein sequence ID" value="DAD82061.1"/>
    <property type="molecule type" value="Genomic_DNA"/>
</dbReference>
<protein>
    <submittedName>
        <fullName evidence="2">Uncharacterized protein</fullName>
    </submittedName>
</protein>
<evidence type="ECO:0000256" key="1">
    <source>
        <dbReference type="SAM" id="Phobius"/>
    </source>
</evidence>
<name>A0A8S5MI85_9CAUD</name>
<reference evidence="2" key="1">
    <citation type="journal article" date="2021" name="Proc. Natl. Acad. Sci. U.S.A.">
        <title>A Catalog of Tens of Thousands of Viruses from Human Metagenomes Reveals Hidden Associations with Chronic Diseases.</title>
        <authorList>
            <person name="Tisza M.J."/>
            <person name="Buck C.B."/>
        </authorList>
    </citation>
    <scope>NUCLEOTIDE SEQUENCE</scope>
    <source>
        <strain evidence="2">CtkL634</strain>
    </source>
</reference>
<sequence length="36" mass="4431">MYVYKKIGLVNRYFIYKNQLVGYILFHTILPFFLSQ</sequence>
<feature type="transmembrane region" description="Helical" evidence="1">
    <location>
        <begin position="14"/>
        <end position="34"/>
    </location>
</feature>
<proteinExistence type="predicted"/>
<keyword evidence="1" id="KW-0812">Transmembrane</keyword>
<accession>A0A8S5MI85</accession>
<keyword evidence="1" id="KW-0472">Membrane</keyword>
<evidence type="ECO:0000313" key="2">
    <source>
        <dbReference type="EMBL" id="DAD82061.1"/>
    </source>
</evidence>
<keyword evidence="1" id="KW-1133">Transmembrane helix</keyword>